<protein>
    <submittedName>
        <fullName evidence="2">Uncharacterized protein</fullName>
    </submittedName>
</protein>
<keyword evidence="1" id="KW-0812">Transmembrane</keyword>
<comment type="caution">
    <text evidence="2">The sequence shown here is derived from an EMBL/GenBank/DDBJ whole genome shotgun (WGS) entry which is preliminary data.</text>
</comment>
<name>A0A7X6BJK3_9BACT</name>
<keyword evidence="1" id="KW-1133">Transmembrane helix</keyword>
<dbReference type="AlphaFoldDB" id="A0A7X6BJK3"/>
<organism evidence="2 3">
    <name type="scientific">Butyricimonas paravirosa</name>
    <dbReference type="NCBI Taxonomy" id="1472417"/>
    <lineage>
        <taxon>Bacteria</taxon>
        <taxon>Pseudomonadati</taxon>
        <taxon>Bacteroidota</taxon>
        <taxon>Bacteroidia</taxon>
        <taxon>Bacteroidales</taxon>
        <taxon>Odoribacteraceae</taxon>
        <taxon>Butyricimonas</taxon>
    </lineage>
</organism>
<reference evidence="2 3" key="1">
    <citation type="submission" date="2020-03" db="EMBL/GenBank/DDBJ databases">
        <title>Genomic Encyclopedia of Type Strains, Phase IV (KMG-IV): sequencing the most valuable type-strain genomes for metagenomic binning, comparative biology and taxonomic classification.</title>
        <authorList>
            <person name="Goeker M."/>
        </authorList>
    </citation>
    <scope>NUCLEOTIDE SEQUENCE [LARGE SCALE GENOMIC DNA]</scope>
    <source>
        <strain evidence="2 3">DSM 105722</strain>
    </source>
</reference>
<feature type="transmembrane region" description="Helical" evidence="1">
    <location>
        <begin position="32"/>
        <end position="53"/>
    </location>
</feature>
<evidence type="ECO:0000313" key="2">
    <source>
        <dbReference type="EMBL" id="NJC17727.1"/>
    </source>
</evidence>
<evidence type="ECO:0000313" key="3">
    <source>
        <dbReference type="Proteomes" id="UP000576368"/>
    </source>
</evidence>
<accession>A0A7X6BJK3</accession>
<dbReference type="EMBL" id="JAATLI010000004">
    <property type="protein sequence ID" value="NJC17727.1"/>
    <property type="molecule type" value="Genomic_DNA"/>
</dbReference>
<dbReference type="Proteomes" id="UP000576368">
    <property type="component" value="Unassembled WGS sequence"/>
</dbReference>
<sequence length="55" mass="6440">MSSYHYLLAAELSAMRQDIEFNRASLEKRTRLFVFGLLMFFISYIVIIVLSMFGV</sequence>
<gene>
    <name evidence="2" type="ORF">GGR15_001342</name>
</gene>
<proteinExistence type="predicted"/>
<keyword evidence="1" id="KW-0472">Membrane</keyword>
<evidence type="ECO:0000256" key="1">
    <source>
        <dbReference type="SAM" id="Phobius"/>
    </source>
</evidence>